<dbReference type="SUPFAM" id="SSF54427">
    <property type="entry name" value="NTF2-like"/>
    <property type="match status" value="1"/>
</dbReference>
<dbReference type="Proteomes" id="UP001431963">
    <property type="component" value="Unassembled WGS sequence"/>
</dbReference>
<protein>
    <submittedName>
        <fullName evidence="2">Nuclear transport factor 2 family protein</fullName>
    </submittedName>
</protein>
<organism evidence="2 3">
    <name type="scientific">Gemmobacter denitrificans</name>
    <dbReference type="NCBI Taxonomy" id="3123040"/>
    <lineage>
        <taxon>Bacteria</taxon>
        <taxon>Pseudomonadati</taxon>
        <taxon>Pseudomonadota</taxon>
        <taxon>Alphaproteobacteria</taxon>
        <taxon>Rhodobacterales</taxon>
        <taxon>Paracoccaceae</taxon>
        <taxon>Gemmobacter</taxon>
    </lineage>
</organism>
<accession>A0ABU8BRE3</accession>
<dbReference type="Gene3D" id="3.10.450.50">
    <property type="match status" value="1"/>
</dbReference>
<gene>
    <name evidence="2" type="ORF">V6590_03845</name>
</gene>
<reference evidence="2" key="1">
    <citation type="submission" date="2024-02" db="EMBL/GenBank/DDBJ databases">
        <title>Genome sequences of strain Gemmobacter sp. JM10B15.</title>
        <authorList>
            <person name="Zhang M."/>
        </authorList>
    </citation>
    <scope>NUCLEOTIDE SEQUENCE</scope>
    <source>
        <strain evidence="2">JM10B15</strain>
    </source>
</reference>
<comment type="caution">
    <text evidence="2">The sequence shown here is derived from an EMBL/GenBank/DDBJ whole genome shotgun (WGS) entry which is preliminary data.</text>
</comment>
<dbReference type="RefSeq" id="WP_335419823.1">
    <property type="nucleotide sequence ID" value="NZ_JBALHR010000002.1"/>
</dbReference>
<feature type="domain" description="DUF4440" evidence="1">
    <location>
        <begin position="15"/>
        <end position="116"/>
    </location>
</feature>
<dbReference type="InterPro" id="IPR032710">
    <property type="entry name" value="NTF2-like_dom_sf"/>
</dbReference>
<name>A0ABU8BRE3_9RHOB</name>
<keyword evidence="3" id="KW-1185">Reference proteome</keyword>
<evidence type="ECO:0000313" key="3">
    <source>
        <dbReference type="Proteomes" id="UP001431963"/>
    </source>
</evidence>
<dbReference type="InterPro" id="IPR027843">
    <property type="entry name" value="DUF4440"/>
</dbReference>
<sequence>MGSTAMKADALLDAVLAQEHAVWAALQAGDAAADAALLSPGFLGLYPSGYAGRDDHAGQLADGPTVADYAITEARVMALGADMALLTYLAEYSRPAGGPAERMWVSSLWRRAGAGWENLFSQDTPCDSPFAPV</sequence>
<evidence type="ECO:0000259" key="1">
    <source>
        <dbReference type="Pfam" id="PF14534"/>
    </source>
</evidence>
<dbReference type="Pfam" id="PF14534">
    <property type="entry name" value="DUF4440"/>
    <property type="match status" value="1"/>
</dbReference>
<proteinExistence type="predicted"/>
<dbReference type="EMBL" id="JBALHR010000002">
    <property type="protein sequence ID" value="MEH7827270.1"/>
    <property type="molecule type" value="Genomic_DNA"/>
</dbReference>
<evidence type="ECO:0000313" key="2">
    <source>
        <dbReference type="EMBL" id="MEH7827270.1"/>
    </source>
</evidence>